<dbReference type="SUPFAM" id="SSF52402">
    <property type="entry name" value="Adenine nucleotide alpha hydrolases-like"/>
    <property type="match status" value="1"/>
</dbReference>
<dbReference type="EMBL" id="BATA01000021">
    <property type="protein sequence ID" value="GAD52379.1"/>
    <property type="molecule type" value="Genomic_DNA"/>
</dbReference>
<sequence length="209" mass="22552">MAKHRLSHVVETIRERGYDGPLSAVVRSGRTLDSILSTSAAEYDADFVVLTSETPSLTDVVESIGCDVVSVRPDPLSDRTRAILVPVAGGPHSRLAVRVGSALARHYGAWIELLHVIESETSSEERAERENILANLAKTADSSVEVDTRILDDANVVDTIVEESEFYDCTIIGAPTSGRLARFAFGSKSEALQAAVSGPVLTVWDRSHH</sequence>
<dbReference type="InterPro" id="IPR006016">
    <property type="entry name" value="UspA"/>
</dbReference>
<proteinExistence type="inferred from homology"/>
<dbReference type="eggNOG" id="arCOG00449">
    <property type="taxonomic scope" value="Archaea"/>
</dbReference>
<comment type="similarity">
    <text evidence="1">Belongs to the universal stress protein A family.</text>
</comment>
<reference evidence="3 4" key="1">
    <citation type="submission" date="2013-09" db="EMBL/GenBank/DDBJ databases">
        <title>Whole genome sequencing of Halarchaeum acidiphilum strain MH1-52-1.</title>
        <authorList>
            <person name="Shimane Y."/>
            <person name="Minegishi H."/>
            <person name="Nishi S."/>
            <person name="Echigo A."/>
            <person name="Shuto A."/>
            <person name="Konishi M."/>
            <person name="Ito T."/>
            <person name="Ohkuma M."/>
            <person name="Ohta Y."/>
            <person name="Nagano Y."/>
            <person name="Tsubouchi T."/>
            <person name="Mori K."/>
            <person name="Usui K."/>
            <person name="Kamekura M."/>
            <person name="Usami R."/>
            <person name="Takaki Y."/>
            <person name="Hatada Y."/>
        </authorList>
    </citation>
    <scope>NUCLEOTIDE SEQUENCE [LARGE SCALE GENOMIC DNA]</scope>
    <source>
        <strain evidence="3 4">JCM 16109</strain>
    </source>
</reference>
<name>U3A427_9EURY</name>
<evidence type="ECO:0000256" key="1">
    <source>
        <dbReference type="ARBA" id="ARBA00008791"/>
    </source>
</evidence>
<gene>
    <name evidence="3" type="ORF">MBEHAL_1139</name>
</gene>
<dbReference type="Proteomes" id="UP000016986">
    <property type="component" value="Unassembled WGS sequence"/>
</dbReference>
<feature type="domain" description="UspA" evidence="2">
    <location>
        <begin position="81"/>
        <end position="203"/>
    </location>
</feature>
<dbReference type="RefSeq" id="WP_020220686.1">
    <property type="nucleotide sequence ID" value="NZ_BANO01000007.1"/>
</dbReference>
<keyword evidence="4" id="KW-1185">Reference proteome</keyword>
<dbReference type="AlphaFoldDB" id="U3A427"/>
<protein>
    <submittedName>
        <fullName evidence="3">Anthranilate synthase</fullName>
    </submittedName>
</protein>
<evidence type="ECO:0000313" key="4">
    <source>
        <dbReference type="Proteomes" id="UP000016986"/>
    </source>
</evidence>
<evidence type="ECO:0000259" key="2">
    <source>
        <dbReference type="Pfam" id="PF00582"/>
    </source>
</evidence>
<dbReference type="PANTHER" id="PTHR46268">
    <property type="entry name" value="STRESS RESPONSE PROTEIN NHAX"/>
    <property type="match status" value="1"/>
</dbReference>
<dbReference type="Pfam" id="PF00582">
    <property type="entry name" value="Usp"/>
    <property type="match status" value="1"/>
</dbReference>
<evidence type="ECO:0000313" key="3">
    <source>
        <dbReference type="EMBL" id="GAD52379.1"/>
    </source>
</evidence>
<dbReference type="CDD" id="cd00293">
    <property type="entry name" value="USP-like"/>
    <property type="match status" value="1"/>
</dbReference>
<comment type="caution">
    <text evidence="3">The sequence shown here is derived from an EMBL/GenBank/DDBJ whole genome shotgun (WGS) entry which is preliminary data.</text>
</comment>
<dbReference type="Gene3D" id="3.40.50.12370">
    <property type="match status" value="1"/>
</dbReference>
<organism evidence="3 4">
    <name type="scientific">Halarchaeum acidiphilum MH1-52-1</name>
    <dbReference type="NCBI Taxonomy" id="1261545"/>
    <lineage>
        <taxon>Archaea</taxon>
        <taxon>Methanobacteriati</taxon>
        <taxon>Methanobacteriota</taxon>
        <taxon>Stenosarchaea group</taxon>
        <taxon>Halobacteria</taxon>
        <taxon>Halobacteriales</taxon>
        <taxon>Halobacteriaceae</taxon>
    </lineage>
</organism>
<dbReference type="PANTHER" id="PTHR46268:SF6">
    <property type="entry name" value="UNIVERSAL STRESS PROTEIN UP12"/>
    <property type="match status" value="1"/>
</dbReference>
<accession>U3A427</accession>